<name>A0ABR3Q7K5_9TREE</name>
<sequence>MATSDPLTALGHDIFVDVLSHLGARDLVHAELVSKAWLEAPAEHAVALWRSACYADDVEPALLSACERYTAGGIWRSERDECNARLNPYALLRRETEGEGGEEKKRHVDWRYLCKTHTELDTAWKHARARVRWLTPPTNAVWRIKSLLDENVLLCTGRTEGVGLAAIDRTTSQLLFSISGVSAWTHLEAGRGFAVFDRAEEETDDDDVMGTSGESVVTAELTPVDSVFEVWRNENARSRPGALPPTGVSPIAHTAESHYIWGEGEYRPGDESVPLPPGHMEFYRVLTPPVRCLAFRLHVDDADGPHPRAVLAACGMPALYIWHLEEERPVDVIKRTGEDKGRVNYIELDDHHIFVCHGRQMHVYSRATGTRVVSFPQLGTAARDAATVAFPLSIKNDFKAIPDEERHRDAPDVIPGEGVPALIGRANVVGAVRGEPGFDGAIANGIARHPIRIRPDQVVDIDYEFTACHFTSTDLVCTTKTGAVFVVRRYTDVLNESLTLPEEERAAFIALNTVVIGMETPLKWLTTYRDRIAIVTQFNVVVIDGKQFPDVPRGPTPAPVPGLASSRPKLQAHVLLGNHPQAVKMASCVQMDYRGLYLTYWALGEFEGSRHMPDEQAALTFPPPRT</sequence>
<dbReference type="Gene3D" id="1.20.1280.50">
    <property type="match status" value="1"/>
</dbReference>
<proteinExistence type="predicted"/>
<dbReference type="RefSeq" id="XP_069210667.1">
    <property type="nucleotide sequence ID" value="XM_069350281.1"/>
</dbReference>
<dbReference type="SUPFAM" id="SSF81383">
    <property type="entry name" value="F-box domain"/>
    <property type="match status" value="1"/>
</dbReference>
<accession>A0ABR3Q7K5</accession>
<organism evidence="1 2">
    <name type="scientific">Vanrija albida</name>
    <dbReference type="NCBI Taxonomy" id="181172"/>
    <lineage>
        <taxon>Eukaryota</taxon>
        <taxon>Fungi</taxon>
        <taxon>Dikarya</taxon>
        <taxon>Basidiomycota</taxon>
        <taxon>Agaricomycotina</taxon>
        <taxon>Tremellomycetes</taxon>
        <taxon>Trichosporonales</taxon>
        <taxon>Trichosporonaceae</taxon>
        <taxon>Vanrija</taxon>
    </lineage>
</organism>
<evidence type="ECO:0008006" key="3">
    <source>
        <dbReference type="Google" id="ProtNLM"/>
    </source>
</evidence>
<dbReference type="EMBL" id="JBBXJM010000002">
    <property type="protein sequence ID" value="KAL1410723.1"/>
    <property type="molecule type" value="Genomic_DNA"/>
</dbReference>
<dbReference type="Proteomes" id="UP001565368">
    <property type="component" value="Unassembled WGS sequence"/>
</dbReference>
<dbReference type="GeneID" id="95982708"/>
<evidence type="ECO:0000313" key="2">
    <source>
        <dbReference type="Proteomes" id="UP001565368"/>
    </source>
</evidence>
<comment type="caution">
    <text evidence="1">The sequence shown here is derived from an EMBL/GenBank/DDBJ whole genome shotgun (WGS) entry which is preliminary data.</text>
</comment>
<evidence type="ECO:0000313" key="1">
    <source>
        <dbReference type="EMBL" id="KAL1410723.1"/>
    </source>
</evidence>
<dbReference type="InterPro" id="IPR036047">
    <property type="entry name" value="F-box-like_dom_sf"/>
</dbReference>
<keyword evidence="2" id="KW-1185">Reference proteome</keyword>
<protein>
    <recommendedName>
        <fullName evidence="3">F-box domain-containing protein</fullName>
    </recommendedName>
</protein>
<reference evidence="1 2" key="1">
    <citation type="submission" date="2023-08" db="EMBL/GenBank/DDBJ databases">
        <title>Annotated Genome Sequence of Vanrija albida AlHP1.</title>
        <authorList>
            <person name="Herzog R."/>
        </authorList>
    </citation>
    <scope>NUCLEOTIDE SEQUENCE [LARGE SCALE GENOMIC DNA]</scope>
    <source>
        <strain evidence="1 2">AlHP1</strain>
    </source>
</reference>
<gene>
    <name evidence="1" type="ORF">Q8F55_001665</name>
</gene>
<dbReference type="CDD" id="cd09917">
    <property type="entry name" value="F-box_SF"/>
    <property type="match status" value="1"/>
</dbReference>